<reference evidence="4 5" key="1">
    <citation type="submission" date="2016-10" db="EMBL/GenBank/DDBJ databases">
        <authorList>
            <person name="de Groot N.N."/>
        </authorList>
    </citation>
    <scope>NUCLEOTIDE SEQUENCE [LARGE SCALE GENOMIC DNA]</scope>
    <source>
        <strain evidence="4 5">CGMCC 1.10267</strain>
    </source>
</reference>
<dbReference type="Gene3D" id="1.10.4190.10">
    <property type="entry name" value="Urease accessory protein UreF"/>
    <property type="match status" value="1"/>
</dbReference>
<evidence type="ECO:0000313" key="4">
    <source>
        <dbReference type="EMBL" id="SDG25083.1"/>
    </source>
</evidence>
<gene>
    <name evidence="3" type="primary">ureF</name>
    <name evidence="4" type="ORF">SAMN04487974_101650</name>
</gene>
<comment type="subcellular location">
    <subcellularLocation>
        <location evidence="3">Cytoplasm</location>
    </subcellularLocation>
</comment>
<keyword evidence="3" id="KW-0963">Cytoplasm</keyword>
<evidence type="ECO:0000256" key="2">
    <source>
        <dbReference type="ARBA" id="ARBA00023186"/>
    </source>
</evidence>
<name>A0A1G7SPW8_9HYPH</name>
<proteinExistence type="inferred from homology"/>
<dbReference type="HAMAP" id="MF_01385">
    <property type="entry name" value="UreF"/>
    <property type="match status" value="1"/>
</dbReference>
<dbReference type="STRING" id="440168.SAMN04487974_101650"/>
<dbReference type="GO" id="GO:0016151">
    <property type="term" value="F:nickel cation binding"/>
    <property type="evidence" value="ECO:0007669"/>
    <property type="project" value="UniProtKB-UniRule"/>
</dbReference>
<accession>A0A1G7SPW8</accession>
<dbReference type="AlphaFoldDB" id="A0A1G7SPW8"/>
<evidence type="ECO:0000256" key="1">
    <source>
        <dbReference type="ARBA" id="ARBA00022988"/>
    </source>
</evidence>
<dbReference type="RefSeq" id="WP_244504927.1">
    <property type="nucleotide sequence ID" value="NZ_FNCS01000001.1"/>
</dbReference>
<sequence>MPATRTVTPIIMADTALIRLFSWLSPAFPIGGFAYSQGLETAIADGRIRTAETLSAWIAGQLHRGPLRNDAYFLAIAARAVSSADPKALADANAYALALQISAERDKETREQARSFLDAAAAWPVETPDWLAEILGNPIALPIAFGAMAALHGLAPTAAIAGFANAAIGQQISVGVRLIPLGQTAGLHVLASLEPKIAVLAETALTANLEDISGLSYGTDIASLRHEDLSVRIFRS</sequence>
<organism evidence="4 5">
    <name type="scientific">Pelagibacterium luteolum</name>
    <dbReference type="NCBI Taxonomy" id="440168"/>
    <lineage>
        <taxon>Bacteria</taxon>
        <taxon>Pseudomonadati</taxon>
        <taxon>Pseudomonadota</taxon>
        <taxon>Alphaproteobacteria</taxon>
        <taxon>Hyphomicrobiales</taxon>
        <taxon>Devosiaceae</taxon>
        <taxon>Pelagibacterium</taxon>
    </lineage>
</organism>
<keyword evidence="5" id="KW-1185">Reference proteome</keyword>
<evidence type="ECO:0000256" key="3">
    <source>
        <dbReference type="HAMAP-Rule" id="MF_01385"/>
    </source>
</evidence>
<comment type="similarity">
    <text evidence="3">Belongs to the UreF family.</text>
</comment>
<dbReference type="Proteomes" id="UP000199495">
    <property type="component" value="Unassembled WGS sequence"/>
</dbReference>
<dbReference type="InterPro" id="IPR002639">
    <property type="entry name" value="UreF"/>
</dbReference>
<dbReference type="PIRSF" id="PIRSF009467">
    <property type="entry name" value="Ureas_acces_UreF"/>
    <property type="match status" value="1"/>
</dbReference>
<comment type="function">
    <text evidence="3">Required for maturation of urease via the functional incorporation of the urease nickel metallocenter.</text>
</comment>
<dbReference type="Pfam" id="PF01730">
    <property type="entry name" value="UreF"/>
    <property type="match status" value="1"/>
</dbReference>
<comment type="subunit">
    <text evidence="3">UreD, UreF and UreG form a complex that acts as a GTP-hydrolysis-dependent molecular chaperone, activating the urease apoprotein by helping to assemble the nickel containing metallocenter of UreC. The UreE protein probably delivers the nickel.</text>
</comment>
<keyword evidence="1 3" id="KW-0996">Nickel insertion</keyword>
<dbReference type="GO" id="GO:0005737">
    <property type="term" value="C:cytoplasm"/>
    <property type="evidence" value="ECO:0007669"/>
    <property type="project" value="UniProtKB-SubCell"/>
</dbReference>
<dbReference type="PANTHER" id="PTHR33620:SF1">
    <property type="entry name" value="UREASE ACCESSORY PROTEIN F"/>
    <property type="match status" value="1"/>
</dbReference>
<dbReference type="PANTHER" id="PTHR33620">
    <property type="entry name" value="UREASE ACCESSORY PROTEIN F"/>
    <property type="match status" value="1"/>
</dbReference>
<keyword evidence="2 3" id="KW-0143">Chaperone</keyword>
<protein>
    <recommendedName>
        <fullName evidence="3">Urease accessory protein UreF</fullName>
    </recommendedName>
</protein>
<dbReference type="InterPro" id="IPR038277">
    <property type="entry name" value="UreF_sf"/>
</dbReference>
<evidence type="ECO:0000313" key="5">
    <source>
        <dbReference type="Proteomes" id="UP000199495"/>
    </source>
</evidence>
<dbReference type="EMBL" id="FNCS01000001">
    <property type="protein sequence ID" value="SDG25083.1"/>
    <property type="molecule type" value="Genomic_DNA"/>
</dbReference>